<evidence type="ECO:0000256" key="1">
    <source>
        <dbReference type="SAM" id="Phobius"/>
    </source>
</evidence>
<dbReference type="Proteomes" id="UP000229757">
    <property type="component" value="Chromosome"/>
</dbReference>
<protein>
    <submittedName>
        <fullName evidence="2">Uncharacterized protein</fullName>
    </submittedName>
</protein>
<proteinExistence type="predicted"/>
<name>A0A2K8KWR5_9GAMM</name>
<keyword evidence="1" id="KW-0812">Transmembrane</keyword>
<dbReference type="AlphaFoldDB" id="A0A2K8KWR5"/>
<dbReference type="PANTHER" id="PTHR34351:SF1">
    <property type="entry name" value="SLR1927 PROTEIN"/>
    <property type="match status" value="1"/>
</dbReference>
<dbReference type="EMBL" id="CP011797">
    <property type="protein sequence ID" value="ATX77116.1"/>
    <property type="molecule type" value="Genomic_DNA"/>
</dbReference>
<feature type="transmembrane region" description="Helical" evidence="1">
    <location>
        <begin position="26"/>
        <end position="49"/>
    </location>
</feature>
<dbReference type="RefSeq" id="WP_100257398.1">
    <property type="nucleotide sequence ID" value="NZ_CP011797.1"/>
</dbReference>
<dbReference type="KEGG" id="rfo:REIFOR_01981"/>
<reference evidence="2 3" key="1">
    <citation type="journal article" date="2017" name="Environ. Microbiol.">
        <title>Genomic and physiological analyses of 'Reinekea forsetii' reveal a versatile opportunistic lifestyle during spring algae blooms.</title>
        <authorList>
            <person name="Avci B."/>
            <person name="Hahnke R.L."/>
            <person name="Chafee M."/>
            <person name="Fischer T."/>
            <person name="Gruber-Vodicka H."/>
            <person name="Tegetmeyer H.E."/>
            <person name="Harder J."/>
            <person name="Fuchs B.M."/>
            <person name="Amann R.I."/>
            <person name="Teeling H."/>
        </authorList>
    </citation>
    <scope>NUCLEOTIDE SEQUENCE [LARGE SCALE GENOMIC DNA]</scope>
    <source>
        <strain evidence="2 3">Hel1_31_D35</strain>
    </source>
</reference>
<keyword evidence="1" id="KW-1133">Transmembrane helix</keyword>
<evidence type="ECO:0000313" key="2">
    <source>
        <dbReference type="EMBL" id="ATX77116.1"/>
    </source>
</evidence>
<keyword evidence="1" id="KW-0472">Membrane</keyword>
<keyword evidence="3" id="KW-1185">Reference proteome</keyword>
<evidence type="ECO:0000313" key="3">
    <source>
        <dbReference type="Proteomes" id="UP000229757"/>
    </source>
</evidence>
<feature type="transmembrane region" description="Helical" evidence="1">
    <location>
        <begin position="55"/>
        <end position="75"/>
    </location>
</feature>
<dbReference type="PANTHER" id="PTHR34351">
    <property type="entry name" value="SLR1927 PROTEIN-RELATED"/>
    <property type="match status" value="1"/>
</dbReference>
<gene>
    <name evidence="2" type="ORF">REIFOR_01981</name>
</gene>
<accession>A0A2K8KWR5</accession>
<dbReference type="OrthoDB" id="5298497at2"/>
<sequence>MHRRLGLWLERRLPLQRSVTLNQARIFIVPTLQGGILLLVALLILLLAINFDSALNYALGFWLIAMLWASVHLTYRNLSGLCISGQVGSLVEVGQMAEISLLLSAPRNQNRGPFEVIHKQWGVVSVAMNGPSVTVRLPLLARARGPITAPRFRIESRFPFGLIVAWSNLKIDVQAWAYPLAVQYDRQLAGGGHEAEQNPPNDPFYRAGSEDFHSLRPYVAGDAIHRLHWASFSRDQLVVKAFTDYQSGNDVLDWDQFPGLADEARLSALAYHSQLMTEQHQAYELRLPGTVVCADQGPEQLARVRRALAQFGYD</sequence>
<organism evidence="2 3">
    <name type="scientific">Reinekea forsetii</name>
    <dbReference type="NCBI Taxonomy" id="1336806"/>
    <lineage>
        <taxon>Bacteria</taxon>
        <taxon>Pseudomonadati</taxon>
        <taxon>Pseudomonadota</taxon>
        <taxon>Gammaproteobacteria</taxon>
        <taxon>Oceanospirillales</taxon>
        <taxon>Saccharospirillaceae</taxon>
        <taxon>Reinekea</taxon>
    </lineage>
</organism>